<evidence type="ECO:0000256" key="2">
    <source>
        <dbReference type="ARBA" id="ARBA00022722"/>
    </source>
</evidence>
<evidence type="ECO:0000256" key="3">
    <source>
        <dbReference type="ARBA" id="ARBA00022801"/>
    </source>
</evidence>
<evidence type="ECO:0000313" key="5">
    <source>
        <dbReference type="EMBL" id="KPV45165.1"/>
    </source>
</evidence>
<evidence type="ECO:0000256" key="4">
    <source>
        <dbReference type="ARBA" id="ARBA00024207"/>
    </source>
</evidence>
<dbReference type="EMBL" id="LJCO01000014">
    <property type="protein sequence ID" value="KPV45165.1"/>
    <property type="molecule type" value="Genomic_DNA"/>
</dbReference>
<dbReference type="Proteomes" id="UP000050482">
    <property type="component" value="Unassembled WGS sequence"/>
</dbReference>
<dbReference type="GO" id="GO:0110001">
    <property type="term" value="C:toxin-antitoxin complex"/>
    <property type="evidence" value="ECO:0007669"/>
    <property type="project" value="InterPro"/>
</dbReference>
<dbReference type="Gene3D" id="1.20.120.580">
    <property type="entry name" value="bsu32300-like"/>
    <property type="match status" value="1"/>
</dbReference>
<name>A0A0N8PPS8_9BACL</name>
<dbReference type="STRING" id="471514.AN477_03925"/>
<dbReference type="GO" id="GO:0016787">
    <property type="term" value="F:hydrolase activity"/>
    <property type="evidence" value="ECO:0007669"/>
    <property type="project" value="UniProtKB-KW"/>
</dbReference>
<keyword evidence="1" id="KW-1277">Toxin-antitoxin system</keyword>
<keyword evidence="3" id="KW-0378">Hydrolase</keyword>
<evidence type="ECO:0000313" key="6">
    <source>
        <dbReference type="Proteomes" id="UP000050482"/>
    </source>
</evidence>
<dbReference type="PANTHER" id="PTHR33397">
    <property type="entry name" value="UPF0331 PROTEIN YUTE"/>
    <property type="match status" value="1"/>
</dbReference>
<dbReference type="PATRIC" id="fig|471514.4.peg.652"/>
<dbReference type="InterPro" id="IPR037038">
    <property type="entry name" value="HepT-like_sf"/>
</dbReference>
<dbReference type="AlphaFoldDB" id="A0A0N8PPS8"/>
<reference evidence="5 6" key="1">
    <citation type="submission" date="2015-09" db="EMBL/GenBank/DDBJ databases">
        <title>Draft genome sequence of Alicyclobacillus ferrooxydans DSM 22381.</title>
        <authorList>
            <person name="Hemp J."/>
        </authorList>
    </citation>
    <scope>NUCLEOTIDE SEQUENCE [LARGE SCALE GENOMIC DNA]</scope>
    <source>
        <strain evidence="5 6">TC-34</strain>
    </source>
</reference>
<comment type="caution">
    <text evidence="5">The sequence shown here is derived from an EMBL/GenBank/DDBJ whole genome shotgun (WGS) entry which is preliminary data.</text>
</comment>
<gene>
    <name evidence="5" type="ORF">AN477_03925</name>
</gene>
<keyword evidence="2" id="KW-0540">Nuclease</keyword>
<dbReference type="InterPro" id="IPR008201">
    <property type="entry name" value="HepT-like"/>
</dbReference>
<dbReference type="Pfam" id="PF01934">
    <property type="entry name" value="HepT-like"/>
    <property type="match status" value="1"/>
</dbReference>
<protein>
    <recommendedName>
        <fullName evidence="7">DUF86 domain-containing protein</fullName>
    </recommendedName>
</protein>
<accession>A0A0N8PPS8</accession>
<dbReference type="GO" id="GO:0004540">
    <property type="term" value="F:RNA nuclease activity"/>
    <property type="evidence" value="ECO:0007669"/>
    <property type="project" value="InterPro"/>
</dbReference>
<comment type="similarity">
    <text evidence="4">Belongs to the HepT RNase toxin family.</text>
</comment>
<organism evidence="5 6">
    <name type="scientific">Alicyclobacillus ferrooxydans</name>
    <dbReference type="NCBI Taxonomy" id="471514"/>
    <lineage>
        <taxon>Bacteria</taxon>
        <taxon>Bacillati</taxon>
        <taxon>Bacillota</taxon>
        <taxon>Bacilli</taxon>
        <taxon>Bacillales</taxon>
        <taxon>Alicyclobacillaceae</taxon>
        <taxon>Alicyclobacillus</taxon>
    </lineage>
</organism>
<dbReference type="PANTHER" id="PTHR33397:SF5">
    <property type="entry name" value="RNASE YUTE-RELATED"/>
    <property type="match status" value="1"/>
</dbReference>
<evidence type="ECO:0000256" key="1">
    <source>
        <dbReference type="ARBA" id="ARBA00022649"/>
    </source>
</evidence>
<sequence length="127" mass="13668">MGESGIGQNTASNGGNAGGEDVLTGKLAAERALHVAIECTTDAANLVIDQLVMREPGGYADILRVLMEENVVTKNWFAKFEGALAFRDRLVHHYAELTADEVNQAVEAYAGLLPEYTAALRSYLDIV</sequence>
<proteinExistence type="inferred from homology"/>
<keyword evidence="6" id="KW-1185">Reference proteome</keyword>
<evidence type="ECO:0008006" key="7">
    <source>
        <dbReference type="Google" id="ProtNLM"/>
    </source>
</evidence>
<dbReference type="InterPro" id="IPR052379">
    <property type="entry name" value="Type_VII_TA_RNase"/>
</dbReference>